<keyword evidence="2" id="KW-1185">Reference proteome</keyword>
<proteinExistence type="predicted"/>
<evidence type="ECO:0000313" key="2">
    <source>
        <dbReference type="Proteomes" id="UP000093343"/>
    </source>
</evidence>
<dbReference type="Proteomes" id="UP000093343">
    <property type="component" value="Unassembled WGS sequence"/>
</dbReference>
<protein>
    <submittedName>
        <fullName evidence="1">Uncharacterized protein</fullName>
    </submittedName>
</protein>
<dbReference type="EMBL" id="LVEN01000002">
    <property type="protein sequence ID" value="OCB77829.1"/>
    <property type="molecule type" value="Genomic_DNA"/>
</dbReference>
<dbReference type="RefSeq" id="WP_065447942.1">
    <property type="nucleotide sequence ID" value="NZ_LVEN01000002.1"/>
</dbReference>
<organism evidence="1 2">
    <name type="scientific">Flavobacterium piscis</name>
    <dbReference type="NCBI Taxonomy" id="1114874"/>
    <lineage>
        <taxon>Bacteria</taxon>
        <taxon>Pseudomonadati</taxon>
        <taxon>Bacteroidota</taxon>
        <taxon>Flavobacteriia</taxon>
        <taxon>Flavobacteriales</taxon>
        <taxon>Flavobacteriaceae</taxon>
        <taxon>Flavobacterium</taxon>
    </lineage>
</organism>
<reference evidence="2" key="1">
    <citation type="submission" date="2016-03" db="EMBL/GenBank/DDBJ databases">
        <title>Draft genome sequence of Paenibacillus glacialis DSM 22343.</title>
        <authorList>
            <person name="Shin S.-K."/>
            <person name="Yi H."/>
        </authorList>
    </citation>
    <scope>NUCLEOTIDE SEQUENCE [LARGE SCALE GENOMIC DNA]</scope>
    <source>
        <strain evidence="2">CCUG 60099</strain>
    </source>
</reference>
<comment type="caution">
    <text evidence="1">The sequence shown here is derived from an EMBL/GenBank/DDBJ whole genome shotgun (WGS) entry which is preliminary data.</text>
</comment>
<evidence type="ECO:0000313" key="1">
    <source>
        <dbReference type="EMBL" id="OCB77829.1"/>
    </source>
</evidence>
<sequence length="61" mass="7241">MLIIDWKEKAVSGGETEYEIKYDYEYVYDTDGYLTESKRTKTNILYPEPKPVATKTLYSYE</sequence>
<name>A0ABX2XPJ8_9FLAO</name>
<accession>A0ABX2XPJ8</accession>
<gene>
    <name evidence="1" type="ORF">FLP_02610</name>
</gene>